<evidence type="ECO:0000256" key="10">
    <source>
        <dbReference type="SAM" id="MobiDB-lite"/>
    </source>
</evidence>
<dbReference type="SUPFAM" id="SSF47370">
    <property type="entry name" value="Bromodomain"/>
    <property type="match status" value="1"/>
</dbReference>
<dbReference type="InterPro" id="IPR013083">
    <property type="entry name" value="Znf_RING/FYVE/PHD"/>
</dbReference>
<dbReference type="Gene3D" id="3.30.40.10">
    <property type="entry name" value="Zinc/RING finger domain, C3HC4 (zinc finger)"/>
    <property type="match status" value="2"/>
</dbReference>
<feature type="compositionally biased region" description="Basic and acidic residues" evidence="10">
    <location>
        <begin position="759"/>
        <end position="784"/>
    </location>
</feature>
<keyword evidence="5" id="KW-0862">Zinc</keyword>
<dbReference type="Gene3D" id="1.20.920.10">
    <property type="entry name" value="Bromodomain-like"/>
    <property type="match status" value="1"/>
</dbReference>
<feature type="compositionally biased region" description="Low complexity" evidence="10">
    <location>
        <begin position="785"/>
        <end position="798"/>
    </location>
</feature>
<dbReference type="CDD" id="cd15492">
    <property type="entry name" value="PHD_BRPF_JADE_like"/>
    <property type="match status" value="1"/>
</dbReference>
<evidence type="ECO:0000313" key="14">
    <source>
        <dbReference type="EMBL" id="ORY92515.1"/>
    </source>
</evidence>
<dbReference type="InterPro" id="IPR034732">
    <property type="entry name" value="EPHD"/>
</dbReference>
<evidence type="ECO:0000256" key="7">
    <source>
        <dbReference type="ARBA" id="ARBA00023242"/>
    </source>
</evidence>
<evidence type="ECO:0000256" key="1">
    <source>
        <dbReference type="ARBA" id="ARBA00004123"/>
    </source>
</evidence>
<feature type="compositionally biased region" description="Basic and acidic residues" evidence="10">
    <location>
        <begin position="972"/>
        <end position="1001"/>
    </location>
</feature>
<dbReference type="PROSITE" id="PS50014">
    <property type="entry name" value="BROMODOMAIN_2"/>
    <property type="match status" value="1"/>
</dbReference>
<feature type="compositionally biased region" description="Pro residues" evidence="10">
    <location>
        <begin position="910"/>
        <end position="922"/>
    </location>
</feature>
<dbReference type="PRINTS" id="PR00503">
    <property type="entry name" value="BROMODOMAIN"/>
</dbReference>
<feature type="compositionally biased region" description="Basic and acidic residues" evidence="10">
    <location>
        <begin position="699"/>
        <end position="711"/>
    </location>
</feature>
<dbReference type="PANTHER" id="PTHR13793:SF107">
    <property type="entry name" value="BROMODOMAIN-CONTAINING PROTEIN HOMOLOG"/>
    <property type="match status" value="1"/>
</dbReference>
<dbReference type="Pfam" id="PF00439">
    <property type="entry name" value="Bromodomain"/>
    <property type="match status" value="1"/>
</dbReference>
<dbReference type="InterPro" id="IPR000313">
    <property type="entry name" value="PWWP_dom"/>
</dbReference>
<comment type="subcellular location">
    <subcellularLocation>
        <location evidence="1">Nucleus</location>
    </subcellularLocation>
</comment>
<keyword evidence="2" id="KW-0479">Metal-binding</keyword>
<organism evidence="14 15">
    <name type="scientific">Leucosporidium creatinivorum</name>
    <dbReference type="NCBI Taxonomy" id="106004"/>
    <lineage>
        <taxon>Eukaryota</taxon>
        <taxon>Fungi</taxon>
        <taxon>Dikarya</taxon>
        <taxon>Basidiomycota</taxon>
        <taxon>Pucciniomycotina</taxon>
        <taxon>Microbotryomycetes</taxon>
        <taxon>Leucosporidiales</taxon>
        <taxon>Leucosporidium</taxon>
    </lineage>
</organism>
<sequence>MAHGHEPQPIPVVEYKIVDPSVLVAPDVHNNSAAFYGFNDGKEWMGGNENDQDTRYIRYLPPMEADLAKQVEYDMDEQDQIWLDALNAERKGEGIAPVSYETFEILFDKLEKEWFDLSKSIPKKPSPAMEESVCAICDDGECENSNAIVFCDGCNLAVHQDCYGVPYIPEGQWLCRKCTVSPDKPVSCVLCPNSYGAFKQTTTAQWAHLLCAIWVPDTGVSNTVYMEPIDGVENISKNRWKLVCYLCRKRVGACIQCANRNCFTAFHVTCARDHGLELKMKQGTGVGGELKAYCEKHSDDTAAVQARKAARQASGQTSLRITLNGHGGILKSAKSSRAYKKSYSSGPPLIPSYVLDRVNQYTSKLKVVNKKDFMNLLCRYWSLKREARRGAPLLKRLHLEPWTASGTSHHQTEQEKAKKLELMRLVRNDLEKVRMLTERVRKREKKKLERAQLFKSWIDDFIFPKDKKMREVLARVAALDKQQFFAQPVSRSLAPDYYDIIEHPMDWATMVEKIDRHEYLTATDFQDDVDLVINNARHYNKKDSVIHRHAVRIREAADEILSELDALDEHTSDPSVLQAQLGELVTPEYLEQLFDFSYDPPPKKAVEKEKPAEPQEEEETPAEPEKEASVEDKDATSKTNDKGKDKGKGRATVAPTSMRASRSKSGGEDPNAMDVDAEGEVEPPVDPKTPAPASRKRRGSTDKGKGTDRDAKRRKKGDSPPAVVEEAEAEESTPRYGMLREFKELGALAGTPVVSSRPNPREAARLRLEEAEKEKEGDGKKEKTSTSASASASASAAKGKGKEKEQPKRKERSNSVEDKDPGKVKRSSIDEEELKVVDVDPRASFKLFESGWVLPEGSSRRRSTTADPSAVAAPTPSTSRRGYAYEPIIESDPAEAVREASPEEVAVKTPAPPSKKAAPPPTRSRKGKEKEVDLPEEKESVKTAEEPATGRSARKSTAAARETVAPPPKPRLRAERTPKSKEKSEEKEKDSGGDVEMKTEEAVAEEGEAPKSARRKGIDRQPFIDWQQQVAALEDKVAVTKDTELFDGLLVWARTAGHWPFPAEIADPDDESTPQALLDAKPPRADHEELIPVMFFDDTRSGCWCSRKDMRLLGECEEMDQLLLQHHSVNTINKYRQKPLTEHGAAVQLEDLQEAYTWAKSMIELPGEQEAGEQPTKAVQAPTRRALRTRAGEKGKKKGKK</sequence>
<dbReference type="SUPFAM" id="SSF63748">
    <property type="entry name" value="Tudor/PWWP/MBT"/>
    <property type="match status" value="1"/>
</dbReference>
<gene>
    <name evidence="14" type="ORF">BCR35DRAFT_273628</name>
</gene>
<dbReference type="GO" id="GO:0006325">
    <property type="term" value="P:chromatin organization"/>
    <property type="evidence" value="ECO:0007669"/>
    <property type="project" value="UniProtKB-ARBA"/>
</dbReference>
<feature type="region of interest" description="Disordered" evidence="10">
    <location>
        <begin position="595"/>
        <end position="1016"/>
    </location>
</feature>
<evidence type="ECO:0000256" key="9">
    <source>
        <dbReference type="PROSITE-ProRule" id="PRU00146"/>
    </source>
</evidence>
<dbReference type="FunFam" id="3.30.40.10:FF:000008">
    <property type="entry name" value="Bromodomain containing 1, isoform CRA_a"/>
    <property type="match status" value="1"/>
</dbReference>
<keyword evidence="4 9" id="KW-0863">Zinc-finger</keyword>
<dbReference type="SMART" id="SM00297">
    <property type="entry name" value="BROMO"/>
    <property type="match status" value="1"/>
</dbReference>
<dbReference type="PROSITE" id="PS50016">
    <property type="entry name" value="ZF_PHD_2"/>
    <property type="match status" value="1"/>
</dbReference>
<dbReference type="STRING" id="106004.A0A1Y2G3K5"/>
<dbReference type="GO" id="GO:0008270">
    <property type="term" value="F:zinc ion binding"/>
    <property type="evidence" value="ECO:0007669"/>
    <property type="project" value="UniProtKB-KW"/>
</dbReference>
<dbReference type="Pfam" id="PF13832">
    <property type="entry name" value="zf-HC5HC2H_2"/>
    <property type="match status" value="1"/>
</dbReference>
<evidence type="ECO:0008006" key="16">
    <source>
        <dbReference type="Google" id="ProtNLM"/>
    </source>
</evidence>
<keyword evidence="7" id="KW-0539">Nucleus</keyword>
<proteinExistence type="predicted"/>
<dbReference type="Pfam" id="PF00855">
    <property type="entry name" value="PWWP"/>
    <property type="match status" value="1"/>
</dbReference>
<feature type="compositionally biased region" description="Basic and acidic residues" evidence="10">
    <location>
        <begin position="601"/>
        <end position="613"/>
    </location>
</feature>
<evidence type="ECO:0000256" key="8">
    <source>
        <dbReference type="PROSITE-ProRule" id="PRU00035"/>
    </source>
</evidence>
<feature type="region of interest" description="Disordered" evidence="10">
    <location>
        <begin position="1166"/>
        <end position="1201"/>
    </location>
</feature>
<evidence type="ECO:0000256" key="2">
    <source>
        <dbReference type="ARBA" id="ARBA00022723"/>
    </source>
</evidence>
<dbReference type="CDD" id="cd04369">
    <property type="entry name" value="Bromodomain"/>
    <property type="match status" value="1"/>
</dbReference>
<evidence type="ECO:0000256" key="5">
    <source>
        <dbReference type="ARBA" id="ARBA00022833"/>
    </source>
</evidence>
<feature type="domain" description="PHD-type" evidence="13">
    <location>
        <begin position="185"/>
        <end position="298"/>
    </location>
</feature>
<dbReference type="InterPro" id="IPR019786">
    <property type="entry name" value="Zinc_finger_PHD-type_CS"/>
</dbReference>
<dbReference type="SUPFAM" id="SSF57903">
    <property type="entry name" value="FYVE/PHD zinc finger"/>
    <property type="match status" value="1"/>
</dbReference>
<feature type="compositionally biased region" description="Basic and acidic residues" evidence="10">
    <location>
        <begin position="800"/>
        <end position="843"/>
    </location>
</feature>
<dbReference type="Pfam" id="PF13831">
    <property type="entry name" value="PHD_2"/>
    <property type="match status" value="1"/>
</dbReference>
<dbReference type="Gene3D" id="2.30.30.140">
    <property type="match status" value="1"/>
</dbReference>
<dbReference type="EMBL" id="MCGR01000001">
    <property type="protein sequence ID" value="ORY92515.1"/>
    <property type="molecule type" value="Genomic_DNA"/>
</dbReference>
<dbReference type="InterPro" id="IPR011011">
    <property type="entry name" value="Znf_FYVE_PHD"/>
</dbReference>
<dbReference type="InterPro" id="IPR050701">
    <property type="entry name" value="Histone_Mod_Regulator"/>
</dbReference>
<evidence type="ECO:0000259" key="12">
    <source>
        <dbReference type="PROSITE" id="PS50016"/>
    </source>
</evidence>
<dbReference type="PROSITE" id="PS01359">
    <property type="entry name" value="ZF_PHD_1"/>
    <property type="match status" value="1"/>
</dbReference>
<dbReference type="FunFam" id="3.30.40.10:FF:000007">
    <property type="entry name" value="Bromodomain containing 1, isoform CRA_b"/>
    <property type="match status" value="1"/>
</dbReference>
<keyword evidence="6 8" id="KW-0103">Bromodomain</keyword>
<feature type="compositionally biased region" description="Polar residues" evidence="10">
    <location>
        <begin position="654"/>
        <end position="664"/>
    </location>
</feature>
<dbReference type="InParanoid" id="A0A1Y2G3K5"/>
<feature type="compositionally biased region" description="Basic and acidic residues" evidence="10">
    <location>
        <begin position="623"/>
        <end position="648"/>
    </location>
</feature>
<keyword evidence="15" id="KW-1185">Reference proteome</keyword>
<evidence type="ECO:0000259" key="13">
    <source>
        <dbReference type="PROSITE" id="PS51805"/>
    </source>
</evidence>
<dbReference type="InterPro" id="IPR001965">
    <property type="entry name" value="Znf_PHD"/>
</dbReference>
<dbReference type="GO" id="GO:0005634">
    <property type="term" value="C:nucleus"/>
    <property type="evidence" value="ECO:0007669"/>
    <property type="project" value="UniProtKB-SubCell"/>
</dbReference>
<dbReference type="AlphaFoldDB" id="A0A1Y2G3K5"/>
<dbReference type="GO" id="GO:0006357">
    <property type="term" value="P:regulation of transcription by RNA polymerase II"/>
    <property type="evidence" value="ECO:0007669"/>
    <property type="project" value="TreeGrafter"/>
</dbReference>
<evidence type="ECO:0000256" key="6">
    <source>
        <dbReference type="ARBA" id="ARBA00023117"/>
    </source>
</evidence>
<keyword evidence="3" id="KW-0677">Repeat</keyword>
<dbReference type="InterPro" id="IPR019542">
    <property type="entry name" value="Enhancer_polycomb-like_N"/>
</dbReference>
<reference evidence="14 15" key="1">
    <citation type="submission" date="2016-07" db="EMBL/GenBank/DDBJ databases">
        <title>Pervasive Adenine N6-methylation of Active Genes in Fungi.</title>
        <authorList>
            <consortium name="DOE Joint Genome Institute"/>
            <person name="Mondo S.J."/>
            <person name="Dannebaum R.O."/>
            <person name="Kuo R.C."/>
            <person name="Labutti K."/>
            <person name="Haridas S."/>
            <person name="Kuo A."/>
            <person name="Salamov A."/>
            <person name="Ahrendt S.R."/>
            <person name="Lipzen A."/>
            <person name="Sullivan W."/>
            <person name="Andreopoulos W.B."/>
            <person name="Clum A."/>
            <person name="Lindquist E."/>
            <person name="Daum C."/>
            <person name="Ramamoorthy G.K."/>
            <person name="Gryganskyi A."/>
            <person name="Culley D."/>
            <person name="Magnuson J.K."/>
            <person name="James T.Y."/>
            <person name="O'Malley M.A."/>
            <person name="Stajich J.E."/>
            <person name="Spatafora J.W."/>
            <person name="Visel A."/>
            <person name="Grigoriev I.V."/>
        </authorList>
    </citation>
    <scope>NUCLEOTIDE SEQUENCE [LARGE SCALE GENOMIC DNA]</scope>
    <source>
        <strain evidence="14 15">62-1032</strain>
    </source>
</reference>
<evidence type="ECO:0000256" key="4">
    <source>
        <dbReference type="ARBA" id="ARBA00022771"/>
    </source>
</evidence>
<evidence type="ECO:0000313" key="15">
    <source>
        <dbReference type="Proteomes" id="UP000193467"/>
    </source>
</evidence>
<dbReference type="Pfam" id="PF10513">
    <property type="entry name" value="EPL1"/>
    <property type="match status" value="1"/>
</dbReference>
<accession>A0A1Y2G3K5</accession>
<comment type="caution">
    <text evidence="14">The sequence shown here is derived from an EMBL/GenBank/DDBJ whole genome shotgun (WGS) entry which is preliminary data.</text>
</comment>
<dbReference type="SMART" id="SM00249">
    <property type="entry name" value="PHD"/>
    <property type="match status" value="2"/>
</dbReference>
<feature type="compositionally biased region" description="Basic and acidic residues" evidence="10">
    <location>
        <begin position="928"/>
        <end position="945"/>
    </location>
</feature>
<evidence type="ECO:0000259" key="11">
    <source>
        <dbReference type="PROSITE" id="PS50014"/>
    </source>
</evidence>
<dbReference type="InterPro" id="IPR001487">
    <property type="entry name" value="Bromodomain"/>
</dbReference>
<name>A0A1Y2G3K5_9BASI</name>
<protein>
    <recommendedName>
        <fullName evidence="16">PHD-zinc-finger like domain-domain-containing protein</fullName>
    </recommendedName>
</protein>
<dbReference type="OrthoDB" id="20839at2759"/>
<dbReference type="Proteomes" id="UP000193467">
    <property type="component" value="Unassembled WGS sequence"/>
</dbReference>
<feature type="domain" description="Bromo" evidence="11">
    <location>
        <begin position="477"/>
        <end position="547"/>
    </location>
</feature>
<dbReference type="PROSITE" id="PS51805">
    <property type="entry name" value="EPHD"/>
    <property type="match status" value="1"/>
</dbReference>
<dbReference type="InterPro" id="IPR019787">
    <property type="entry name" value="Znf_PHD-finger"/>
</dbReference>
<dbReference type="InterPro" id="IPR036427">
    <property type="entry name" value="Bromodomain-like_sf"/>
</dbReference>
<dbReference type="PANTHER" id="PTHR13793">
    <property type="entry name" value="PHD FINGER PROTEINS"/>
    <property type="match status" value="1"/>
</dbReference>
<feature type="domain" description="PHD-type" evidence="12">
    <location>
        <begin position="131"/>
        <end position="181"/>
    </location>
</feature>
<evidence type="ECO:0000256" key="3">
    <source>
        <dbReference type="ARBA" id="ARBA00022737"/>
    </source>
</evidence>